<evidence type="ECO:0000256" key="3">
    <source>
        <dbReference type="ARBA" id="ARBA00022695"/>
    </source>
</evidence>
<feature type="domain" description="Integrase catalytic" evidence="16">
    <location>
        <begin position="221"/>
        <end position="315"/>
    </location>
</feature>
<keyword evidence="5" id="KW-0479">Metal-binding</keyword>
<keyword evidence="14" id="KW-0233">DNA recombination</keyword>
<gene>
    <name evidence="17" type="ORF">QTP70_023745</name>
</gene>
<keyword evidence="3" id="KW-0548">Nucleotidyltransferase</keyword>
<dbReference type="GO" id="GO:0046872">
    <property type="term" value="F:metal ion binding"/>
    <property type="evidence" value="ECO:0007669"/>
    <property type="project" value="UniProtKB-KW"/>
</dbReference>
<evidence type="ECO:0000256" key="12">
    <source>
        <dbReference type="ARBA" id="ARBA00022932"/>
    </source>
</evidence>
<keyword evidence="7" id="KW-0255">Endonuclease</keyword>
<dbReference type="Proteomes" id="UP001274896">
    <property type="component" value="Unassembled WGS sequence"/>
</dbReference>
<dbReference type="InterPro" id="IPR050951">
    <property type="entry name" value="Retrovirus_Pol_polyprotein"/>
</dbReference>
<keyword evidence="8" id="KW-0378">Hydrolase</keyword>
<sequence>MAPILRHPDPDLPFVVEVDASSSGLGAVLSQRHGKPRKLHPCAFYSRKLMDLLAIKAALEEWRHWLEGTCHPFQVLTDHRNLEYLSGSKRLNPQQARQFETASKPVQADLILPATAILAPVQWNLMEEIRRAHADEPPPAGCPPTKIFVPLQFHPQVMQWVHEAPSSGNPGICRSTQLIRRWFWWPSLGPDVEGYVQACPTCTQARSSRQLLEGLLEPLPIPRHPWSHLSVDFLMDLPDSGGFIAVMLVVDRFSKGCKLIPLKGLPTAMQTAEAMFQHVFRNFGLPEDIVSDRGPQFTSRAERLNQEIGRFLRSYCSREQQQWMRAGVSATSVPLVGGALRRPGGGGVDRISQEVWERAHVRLQRAVRRQRIQADRQRRPHPSYQMGQKVWLFTQNLRLKLPCQLSPKFVGPFEIIRQVNPVTYRLRLPASYHLPCVPSQACATFCRGSHGLRRATSTPRH</sequence>
<accession>A0AAE0UJ71</accession>
<dbReference type="GO" id="GO:0003677">
    <property type="term" value="F:DNA binding"/>
    <property type="evidence" value="ECO:0007669"/>
    <property type="project" value="UniProtKB-KW"/>
</dbReference>
<dbReference type="GO" id="GO:0004190">
    <property type="term" value="F:aspartic-type endopeptidase activity"/>
    <property type="evidence" value="ECO:0007669"/>
    <property type="project" value="UniProtKB-KW"/>
</dbReference>
<dbReference type="GO" id="GO:0006508">
    <property type="term" value="P:proteolysis"/>
    <property type="evidence" value="ECO:0007669"/>
    <property type="project" value="UniProtKB-KW"/>
</dbReference>
<dbReference type="GO" id="GO:0003964">
    <property type="term" value="F:RNA-directed DNA polymerase activity"/>
    <property type="evidence" value="ECO:0007669"/>
    <property type="project" value="UniProtKB-KW"/>
</dbReference>
<evidence type="ECO:0000256" key="2">
    <source>
        <dbReference type="ARBA" id="ARBA00022679"/>
    </source>
</evidence>
<keyword evidence="10" id="KW-0229">DNA integration</keyword>
<dbReference type="Pfam" id="PF17917">
    <property type="entry name" value="RT_RNaseH"/>
    <property type="match status" value="1"/>
</dbReference>
<dbReference type="GO" id="GO:0006310">
    <property type="term" value="P:DNA recombination"/>
    <property type="evidence" value="ECO:0007669"/>
    <property type="project" value="UniProtKB-KW"/>
</dbReference>
<name>A0AAE0UJ71_9TELE</name>
<dbReference type="Gene3D" id="3.30.420.10">
    <property type="entry name" value="Ribonuclease H-like superfamily/Ribonuclease H"/>
    <property type="match status" value="1"/>
</dbReference>
<dbReference type="Pfam" id="PF17921">
    <property type="entry name" value="Integrase_H2C2"/>
    <property type="match status" value="1"/>
</dbReference>
<keyword evidence="11" id="KW-0695">RNA-directed DNA polymerase</keyword>
<reference evidence="17" key="1">
    <citation type="submission" date="2023-06" db="EMBL/GenBank/DDBJ databases">
        <title>Male Hemibagrus guttatus genome.</title>
        <authorList>
            <person name="Bian C."/>
        </authorList>
    </citation>
    <scope>NUCLEOTIDE SEQUENCE</scope>
    <source>
        <strain evidence="17">Male_cb2023</strain>
        <tissue evidence="17">Muscle</tissue>
    </source>
</reference>
<dbReference type="PROSITE" id="PS50994">
    <property type="entry name" value="INTEGRASE"/>
    <property type="match status" value="1"/>
</dbReference>
<evidence type="ECO:0000256" key="13">
    <source>
        <dbReference type="ARBA" id="ARBA00023125"/>
    </source>
</evidence>
<dbReference type="CDD" id="cd09274">
    <property type="entry name" value="RNase_HI_RT_Ty3"/>
    <property type="match status" value="1"/>
</dbReference>
<dbReference type="Gene3D" id="1.10.340.70">
    <property type="match status" value="1"/>
</dbReference>
<dbReference type="Gene3D" id="3.10.20.370">
    <property type="match status" value="1"/>
</dbReference>
<dbReference type="InterPro" id="IPR041588">
    <property type="entry name" value="Integrase_H2C2"/>
</dbReference>
<evidence type="ECO:0000256" key="14">
    <source>
        <dbReference type="ARBA" id="ARBA00023172"/>
    </source>
</evidence>
<keyword evidence="12" id="KW-0239">DNA-directed DNA polymerase</keyword>
<evidence type="ECO:0000256" key="8">
    <source>
        <dbReference type="ARBA" id="ARBA00022801"/>
    </source>
</evidence>
<dbReference type="SUPFAM" id="SSF56672">
    <property type="entry name" value="DNA/RNA polymerases"/>
    <property type="match status" value="1"/>
</dbReference>
<protein>
    <recommendedName>
        <fullName evidence="15">Gypsy retrotransposon integrase-like protein 1</fullName>
    </recommendedName>
</protein>
<dbReference type="InterPro" id="IPR043502">
    <property type="entry name" value="DNA/RNA_pol_sf"/>
</dbReference>
<keyword evidence="2" id="KW-0808">Transferase</keyword>
<evidence type="ECO:0000256" key="10">
    <source>
        <dbReference type="ARBA" id="ARBA00022908"/>
    </source>
</evidence>
<dbReference type="PANTHER" id="PTHR37984:SF5">
    <property type="entry name" value="PROTEIN NYNRIN-LIKE"/>
    <property type="match status" value="1"/>
</dbReference>
<dbReference type="GO" id="GO:0004519">
    <property type="term" value="F:endonuclease activity"/>
    <property type="evidence" value="ECO:0007669"/>
    <property type="project" value="UniProtKB-KW"/>
</dbReference>
<dbReference type="InterPro" id="IPR041373">
    <property type="entry name" value="RT_RNaseH"/>
</dbReference>
<keyword evidence="9" id="KW-0460">Magnesium</keyword>
<dbReference type="PANTHER" id="PTHR37984">
    <property type="entry name" value="PROTEIN CBG26694"/>
    <property type="match status" value="1"/>
</dbReference>
<comment type="caution">
    <text evidence="17">The sequence shown here is derived from an EMBL/GenBank/DDBJ whole genome shotgun (WGS) entry which is preliminary data.</text>
</comment>
<proteinExistence type="predicted"/>
<keyword evidence="6" id="KW-0064">Aspartyl protease</keyword>
<evidence type="ECO:0000313" key="17">
    <source>
        <dbReference type="EMBL" id="KAK3506747.1"/>
    </source>
</evidence>
<evidence type="ECO:0000256" key="11">
    <source>
        <dbReference type="ARBA" id="ARBA00022918"/>
    </source>
</evidence>
<keyword evidence="18" id="KW-1185">Reference proteome</keyword>
<dbReference type="GO" id="GO:0003887">
    <property type="term" value="F:DNA-directed DNA polymerase activity"/>
    <property type="evidence" value="ECO:0007669"/>
    <property type="project" value="UniProtKB-KW"/>
</dbReference>
<evidence type="ECO:0000256" key="7">
    <source>
        <dbReference type="ARBA" id="ARBA00022759"/>
    </source>
</evidence>
<keyword evidence="4" id="KW-0540">Nuclease</keyword>
<evidence type="ECO:0000256" key="4">
    <source>
        <dbReference type="ARBA" id="ARBA00022722"/>
    </source>
</evidence>
<evidence type="ECO:0000256" key="9">
    <source>
        <dbReference type="ARBA" id="ARBA00022842"/>
    </source>
</evidence>
<dbReference type="InterPro" id="IPR036397">
    <property type="entry name" value="RNaseH_sf"/>
</dbReference>
<dbReference type="SUPFAM" id="SSF53098">
    <property type="entry name" value="Ribonuclease H-like"/>
    <property type="match status" value="1"/>
</dbReference>
<dbReference type="InterPro" id="IPR056924">
    <property type="entry name" value="SH3_Tf2-1"/>
</dbReference>
<dbReference type="GO" id="GO:0015074">
    <property type="term" value="P:DNA integration"/>
    <property type="evidence" value="ECO:0007669"/>
    <property type="project" value="UniProtKB-KW"/>
</dbReference>
<keyword evidence="1" id="KW-0645">Protease</keyword>
<dbReference type="InterPro" id="IPR001584">
    <property type="entry name" value="Integrase_cat-core"/>
</dbReference>
<evidence type="ECO:0000256" key="1">
    <source>
        <dbReference type="ARBA" id="ARBA00022670"/>
    </source>
</evidence>
<evidence type="ECO:0000259" key="16">
    <source>
        <dbReference type="PROSITE" id="PS50994"/>
    </source>
</evidence>
<dbReference type="Pfam" id="PF24626">
    <property type="entry name" value="SH3_Tf2-1"/>
    <property type="match status" value="1"/>
</dbReference>
<dbReference type="Pfam" id="PF00665">
    <property type="entry name" value="rve"/>
    <property type="match status" value="1"/>
</dbReference>
<organism evidence="17 18">
    <name type="scientific">Hemibagrus guttatus</name>
    <dbReference type="NCBI Taxonomy" id="175788"/>
    <lineage>
        <taxon>Eukaryota</taxon>
        <taxon>Metazoa</taxon>
        <taxon>Chordata</taxon>
        <taxon>Craniata</taxon>
        <taxon>Vertebrata</taxon>
        <taxon>Euteleostomi</taxon>
        <taxon>Actinopterygii</taxon>
        <taxon>Neopterygii</taxon>
        <taxon>Teleostei</taxon>
        <taxon>Ostariophysi</taxon>
        <taxon>Siluriformes</taxon>
        <taxon>Bagridae</taxon>
        <taxon>Hemibagrus</taxon>
    </lineage>
</organism>
<keyword evidence="13" id="KW-0238">DNA-binding</keyword>
<dbReference type="InterPro" id="IPR012337">
    <property type="entry name" value="RNaseH-like_sf"/>
</dbReference>
<dbReference type="AlphaFoldDB" id="A0AAE0UJ71"/>
<evidence type="ECO:0000256" key="5">
    <source>
        <dbReference type="ARBA" id="ARBA00022723"/>
    </source>
</evidence>
<dbReference type="EMBL" id="JAUCMX010000030">
    <property type="protein sequence ID" value="KAK3506747.1"/>
    <property type="molecule type" value="Genomic_DNA"/>
</dbReference>
<evidence type="ECO:0000256" key="15">
    <source>
        <dbReference type="ARBA" id="ARBA00039658"/>
    </source>
</evidence>
<evidence type="ECO:0000313" key="18">
    <source>
        <dbReference type="Proteomes" id="UP001274896"/>
    </source>
</evidence>
<evidence type="ECO:0000256" key="6">
    <source>
        <dbReference type="ARBA" id="ARBA00022750"/>
    </source>
</evidence>